<evidence type="ECO:0000256" key="3">
    <source>
        <dbReference type="ARBA" id="ARBA00019660"/>
    </source>
</evidence>
<keyword evidence="4 8" id="KW-0805">Transcription regulation</keyword>
<dbReference type="EMBL" id="JANBOI010003477">
    <property type="protein sequence ID" value="KAJ1718416.1"/>
    <property type="molecule type" value="Genomic_DNA"/>
</dbReference>
<keyword evidence="5 8" id="KW-0010">Activator</keyword>
<comment type="caution">
    <text evidence="10">The sequence shown here is derived from an EMBL/GenBank/DDBJ whole genome shotgun (WGS) entry which is preliminary data.</text>
</comment>
<gene>
    <name evidence="10" type="primary">SOH1_2</name>
    <name evidence="10" type="ORF">LPJ61_006639</name>
</gene>
<sequence length="111" mass="12522">MAEISAASGPSTSGEAHDAFMKVRFEVELEFLQCLANPVYARFVVYPHALAFLDLLQHKSFRDEMKRIDEATRVHELQYHHWRWPNHETAAGDGDAEADAAEPVDTLQPAT</sequence>
<dbReference type="Gene3D" id="1.10.10.1340">
    <property type="entry name" value="Mediator of RNA polymerase II, submodule Med31 (Soh1)"/>
    <property type="match status" value="2"/>
</dbReference>
<comment type="function">
    <text evidence="8">Component of the Mediator complex, a coactivator involved in the regulated transcription of nearly all RNA polymerase II-dependent genes. Mediator functions as a bridge to convey information from gene-specific regulatory proteins to the basal RNA polymerase II transcription machinery. Mediator is recruited to promoters by direct interactions with regulatory proteins and serves as a scaffold for the assembly of a functional preinitiation complex with RNA polymerase II and the general transcription factors.</text>
</comment>
<keyword evidence="6 8" id="KW-0804">Transcription</keyword>
<dbReference type="PANTHER" id="PTHR13186">
    <property type="entry name" value="MEDIATOR OF RNA POLYMERASE II TRANSCRIPTION SUBUNIT 31"/>
    <property type="match status" value="1"/>
</dbReference>
<dbReference type="GO" id="GO:0016592">
    <property type="term" value="C:mediator complex"/>
    <property type="evidence" value="ECO:0007669"/>
    <property type="project" value="InterPro"/>
</dbReference>
<organism evidence="10 11">
    <name type="scientific">Coemansia biformis</name>
    <dbReference type="NCBI Taxonomy" id="1286918"/>
    <lineage>
        <taxon>Eukaryota</taxon>
        <taxon>Fungi</taxon>
        <taxon>Fungi incertae sedis</taxon>
        <taxon>Zoopagomycota</taxon>
        <taxon>Kickxellomycotina</taxon>
        <taxon>Kickxellomycetes</taxon>
        <taxon>Kickxellales</taxon>
        <taxon>Kickxellaceae</taxon>
        <taxon>Coemansia</taxon>
    </lineage>
</organism>
<evidence type="ECO:0000313" key="11">
    <source>
        <dbReference type="Proteomes" id="UP001143981"/>
    </source>
</evidence>
<evidence type="ECO:0000256" key="8">
    <source>
        <dbReference type="RuleBase" id="RU364129"/>
    </source>
</evidence>
<accession>A0A9W7XSC2</accession>
<keyword evidence="11" id="KW-1185">Reference proteome</keyword>
<dbReference type="AlphaFoldDB" id="A0A9W7XSC2"/>
<evidence type="ECO:0000313" key="10">
    <source>
        <dbReference type="EMBL" id="KAJ1718416.1"/>
    </source>
</evidence>
<evidence type="ECO:0000256" key="4">
    <source>
        <dbReference type="ARBA" id="ARBA00023015"/>
    </source>
</evidence>
<dbReference type="InterPro" id="IPR008831">
    <property type="entry name" value="Mediator_Med31"/>
</dbReference>
<evidence type="ECO:0000256" key="7">
    <source>
        <dbReference type="ARBA" id="ARBA00023242"/>
    </source>
</evidence>
<comment type="similarity">
    <text evidence="2 8">Belongs to the Mediator complex subunit 31 family.</text>
</comment>
<dbReference type="GO" id="GO:0006355">
    <property type="term" value="P:regulation of DNA-templated transcription"/>
    <property type="evidence" value="ECO:0007669"/>
    <property type="project" value="InterPro"/>
</dbReference>
<dbReference type="Pfam" id="PF05669">
    <property type="entry name" value="Med31"/>
    <property type="match status" value="1"/>
</dbReference>
<feature type="region of interest" description="Disordered" evidence="9">
    <location>
        <begin position="86"/>
        <end position="111"/>
    </location>
</feature>
<keyword evidence="7 8" id="KW-0539">Nucleus</keyword>
<evidence type="ECO:0000256" key="2">
    <source>
        <dbReference type="ARBA" id="ARBA00006378"/>
    </source>
</evidence>
<comment type="subcellular location">
    <subcellularLocation>
        <location evidence="1 8">Nucleus</location>
    </subcellularLocation>
</comment>
<evidence type="ECO:0000256" key="9">
    <source>
        <dbReference type="SAM" id="MobiDB-lite"/>
    </source>
</evidence>
<dbReference type="GO" id="GO:0003712">
    <property type="term" value="F:transcription coregulator activity"/>
    <property type="evidence" value="ECO:0007669"/>
    <property type="project" value="InterPro"/>
</dbReference>
<dbReference type="OrthoDB" id="10257739at2759"/>
<dbReference type="InterPro" id="IPR038089">
    <property type="entry name" value="Med31_sf"/>
</dbReference>
<protein>
    <recommendedName>
        <fullName evidence="3 8">Mediator of RNA polymerase II transcription subunit 31</fullName>
    </recommendedName>
</protein>
<dbReference type="Proteomes" id="UP001143981">
    <property type="component" value="Unassembled WGS sequence"/>
</dbReference>
<comment type="subunit">
    <text evidence="8">Component of the Mediator complex.</text>
</comment>
<reference evidence="10" key="1">
    <citation type="submission" date="2022-07" db="EMBL/GenBank/DDBJ databases">
        <title>Phylogenomic reconstructions and comparative analyses of Kickxellomycotina fungi.</title>
        <authorList>
            <person name="Reynolds N.K."/>
            <person name="Stajich J.E."/>
            <person name="Barry K."/>
            <person name="Grigoriev I.V."/>
            <person name="Crous P."/>
            <person name="Smith M.E."/>
        </authorList>
    </citation>
    <scope>NUCLEOTIDE SEQUENCE</scope>
    <source>
        <strain evidence="10">BCRC 34381</strain>
    </source>
</reference>
<proteinExistence type="inferred from homology"/>
<name>A0A9W7XSC2_9FUNG</name>
<evidence type="ECO:0000256" key="1">
    <source>
        <dbReference type="ARBA" id="ARBA00004123"/>
    </source>
</evidence>
<evidence type="ECO:0000256" key="5">
    <source>
        <dbReference type="ARBA" id="ARBA00023159"/>
    </source>
</evidence>
<evidence type="ECO:0000256" key="6">
    <source>
        <dbReference type="ARBA" id="ARBA00023163"/>
    </source>
</evidence>